<protein>
    <submittedName>
        <fullName evidence="2">Enoyl-CoA hydratase/isomerase</fullName>
    </submittedName>
</protein>
<dbReference type="PANTHER" id="PTHR43149:SF1">
    <property type="entry name" value="DELTA(3,5)-DELTA(2,4)-DIENOYL-COA ISOMERASE, MITOCHONDRIAL"/>
    <property type="match status" value="1"/>
</dbReference>
<proteinExistence type="inferred from homology"/>
<organism evidence="2 3">
    <name type="scientific">Desulfarculus baarsii (strain ATCC 33931 / DSM 2075 / LMG 7858 / VKM B-1802 / 2st14)</name>
    <dbReference type="NCBI Taxonomy" id="644282"/>
    <lineage>
        <taxon>Bacteria</taxon>
        <taxon>Pseudomonadati</taxon>
        <taxon>Thermodesulfobacteriota</taxon>
        <taxon>Desulfarculia</taxon>
        <taxon>Desulfarculales</taxon>
        <taxon>Desulfarculaceae</taxon>
        <taxon>Desulfarculus</taxon>
    </lineage>
</organism>
<evidence type="ECO:0000313" key="2">
    <source>
        <dbReference type="EMBL" id="ADK83902.1"/>
    </source>
</evidence>
<dbReference type="KEGG" id="dbr:Deba_0530"/>
<dbReference type="RefSeq" id="WP_013257357.1">
    <property type="nucleotide sequence ID" value="NC_014365.1"/>
</dbReference>
<dbReference type="InterPro" id="IPR045002">
    <property type="entry name" value="Ech1-like"/>
</dbReference>
<evidence type="ECO:0000313" key="3">
    <source>
        <dbReference type="Proteomes" id="UP000009047"/>
    </source>
</evidence>
<dbReference type="CDD" id="cd06558">
    <property type="entry name" value="crotonase-like"/>
    <property type="match status" value="1"/>
</dbReference>
<dbReference type="EMBL" id="CP002085">
    <property type="protein sequence ID" value="ADK83902.1"/>
    <property type="molecule type" value="Genomic_DNA"/>
</dbReference>
<dbReference type="STRING" id="644282.Deba_0530"/>
<dbReference type="SUPFAM" id="SSF52096">
    <property type="entry name" value="ClpP/crotonase"/>
    <property type="match status" value="1"/>
</dbReference>
<accession>E1QEB6</accession>
<gene>
    <name evidence="2" type="ordered locus">Deba_0530</name>
</gene>
<dbReference type="HOGENOM" id="CLU_009834_7_0_7"/>
<sequence length="274" mass="29950">MEQKPMVTYHRQGHIGYLTLNRPDKRNAMSVTFWHSLGRAVELAAADDEARVLILRGEGKSFCAGLDLSPENELFAAVMSPEGKSAAMKTKLYHEIRRVQNIHTAFERLPMPTIAAVHSHCLGAGLELAVCADFRYASADALFALPEAKLSFITDVGGLQRLQRLLGTAQAREIAFRGHRFDAQKALQIGLINQILPDKAALDQAVLAVAQEIAANPPLAVRGAKDVFLYDLDVSMEESLAYNCARSVMILPNDDMNEAIGAYLEGRTGDFKGA</sequence>
<dbReference type="PANTHER" id="PTHR43149">
    <property type="entry name" value="ENOYL-COA HYDRATASE"/>
    <property type="match status" value="1"/>
</dbReference>
<dbReference type="GO" id="GO:0016853">
    <property type="term" value="F:isomerase activity"/>
    <property type="evidence" value="ECO:0007669"/>
    <property type="project" value="InterPro"/>
</dbReference>
<dbReference type="Proteomes" id="UP000009047">
    <property type="component" value="Chromosome"/>
</dbReference>
<keyword evidence="3" id="KW-1185">Reference proteome</keyword>
<evidence type="ECO:0000256" key="1">
    <source>
        <dbReference type="ARBA" id="ARBA00005254"/>
    </source>
</evidence>
<dbReference type="AlphaFoldDB" id="E1QEB6"/>
<name>E1QEB6_DESB2</name>
<comment type="similarity">
    <text evidence="1">Belongs to the enoyl-CoA hydratase/isomerase family.</text>
</comment>
<dbReference type="Pfam" id="PF00378">
    <property type="entry name" value="ECH_1"/>
    <property type="match status" value="1"/>
</dbReference>
<dbReference type="eggNOG" id="COG1024">
    <property type="taxonomic scope" value="Bacteria"/>
</dbReference>
<reference evidence="2 3" key="1">
    <citation type="journal article" date="2010" name="Stand. Genomic Sci.">
        <title>Complete genome sequence of Desulfarculus baarsii type strain (2st14).</title>
        <authorList>
            <person name="Sun H."/>
            <person name="Spring S."/>
            <person name="Lapidus A."/>
            <person name="Davenport K."/>
            <person name="Del Rio T.G."/>
            <person name="Tice H."/>
            <person name="Nolan M."/>
            <person name="Copeland A."/>
            <person name="Cheng J.F."/>
            <person name="Lucas S."/>
            <person name="Tapia R."/>
            <person name="Goodwin L."/>
            <person name="Pitluck S."/>
            <person name="Ivanova N."/>
            <person name="Pagani I."/>
            <person name="Mavromatis K."/>
            <person name="Ovchinnikova G."/>
            <person name="Pati A."/>
            <person name="Chen A."/>
            <person name="Palaniappan K."/>
            <person name="Hauser L."/>
            <person name="Chang Y.J."/>
            <person name="Jeffries C.D."/>
            <person name="Detter J.C."/>
            <person name="Han C."/>
            <person name="Rohde M."/>
            <person name="Brambilla E."/>
            <person name="Goker M."/>
            <person name="Woyke T."/>
            <person name="Bristow J."/>
            <person name="Eisen J.A."/>
            <person name="Markowitz V."/>
            <person name="Hugenholtz P."/>
            <person name="Kyrpides N.C."/>
            <person name="Klenk H.P."/>
            <person name="Land M."/>
        </authorList>
    </citation>
    <scope>NUCLEOTIDE SEQUENCE [LARGE SCALE GENOMIC DNA]</scope>
    <source>
        <strain evidence="3">ATCC 33931 / DSM 2075 / LMG 7858 / VKM B-1802 / 2st14</strain>
    </source>
</reference>
<dbReference type="InterPro" id="IPR001753">
    <property type="entry name" value="Enoyl-CoA_hydra/iso"/>
</dbReference>
<dbReference type="Gene3D" id="3.90.226.10">
    <property type="entry name" value="2-enoyl-CoA Hydratase, Chain A, domain 1"/>
    <property type="match status" value="1"/>
</dbReference>
<dbReference type="InterPro" id="IPR029045">
    <property type="entry name" value="ClpP/crotonase-like_dom_sf"/>
</dbReference>